<dbReference type="GO" id="GO:0005886">
    <property type="term" value="C:plasma membrane"/>
    <property type="evidence" value="ECO:0007669"/>
    <property type="project" value="UniProtKB-SubCell"/>
</dbReference>
<keyword evidence="4 7" id="KW-0812">Transmembrane</keyword>
<evidence type="ECO:0000313" key="11">
    <source>
        <dbReference type="Proteomes" id="UP001605989"/>
    </source>
</evidence>
<dbReference type="Proteomes" id="UP000591071">
    <property type="component" value="Unassembled WGS sequence"/>
</dbReference>
<dbReference type="InterPro" id="IPR052031">
    <property type="entry name" value="Membrane_Transporter-Flippase"/>
</dbReference>
<dbReference type="RefSeq" id="WP_113854999.1">
    <property type="nucleotide sequence ID" value="NZ_CP011940.1"/>
</dbReference>
<evidence type="ECO:0000313" key="9">
    <source>
        <dbReference type="EMBL" id="NME28079.1"/>
    </source>
</evidence>
<feature type="transmembrane region" description="Helical" evidence="7">
    <location>
        <begin position="195"/>
        <end position="216"/>
    </location>
</feature>
<dbReference type="InterPro" id="IPR048279">
    <property type="entry name" value="MdtK-like"/>
</dbReference>
<comment type="caution">
    <text evidence="9">The sequence shown here is derived from an EMBL/GenBank/DDBJ whole genome shotgun (WGS) entry which is preliminary data.</text>
</comment>
<dbReference type="PANTHER" id="PTHR43549:SF3">
    <property type="entry name" value="MULTIDRUG RESISTANCE PROTEIN YPNP-RELATED"/>
    <property type="match status" value="1"/>
</dbReference>
<feature type="transmembrane region" description="Helical" evidence="7">
    <location>
        <begin position="411"/>
        <end position="436"/>
    </location>
</feature>
<dbReference type="GO" id="GO:0015297">
    <property type="term" value="F:antiporter activity"/>
    <property type="evidence" value="ECO:0007669"/>
    <property type="project" value="InterPro"/>
</dbReference>
<keyword evidence="5 7" id="KW-1133">Transmembrane helix</keyword>
<dbReference type="KEGG" id="mhw:ACT01_00200"/>
<reference evidence="9 10" key="1">
    <citation type="submission" date="2020-04" db="EMBL/GenBank/DDBJ databases">
        <authorList>
            <person name="Hitch T.C.A."/>
            <person name="Wylensek D."/>
            <person name="Clavel T."/>
        </authorList>
    </citation>
    <scope>NUCLEOTIDE SEQUENCE [LARGE SCALE GENOMIC DNA]</scope>
    <source>
        <strain evidence="9 10">Oil-RF-744-FAT-WT-6-1</strain>
    </source>
</reference>
<evidence type="ECO:0000313" key="8">
    <source>
        <dbReference type="EMBL" id="MFG6273605.1"/>
    </source>
</evidence>
<sequence length="448" mass="49452">MIHNMTEGNPIKLILAFTGPLLIGNIFQQFYNIADIIIVGRFIGVHALAAVGAVAPLFMALLGLTIGMASGFTVLMGQRFGAGDFDGVRRSFSMSIILSLGMTVILMLIACLCMPWFLQLMNISHELYDDSYQYIIIISYGLLAMMFYNLLSCACRALGDSRTPLYFLIFSSLLNVVLAVLFIACFGWGIPGSAIALVLAQAASTVLCLIYMHHHFPMLHLQRRDWHWDRAFALQHLRIGIPMAAQFLIISLGIIIIQSVCNTFGSETIAGFVSATRIEQLALQPMVSFGIAMAVYSAQNYGARKYNRIRQGVRQCSLVSLAFCGLAATTMYLGGQDILSIFTSEHDEILLQQAWLYITMSVPFYFFLGQIFVYRNAVQGMGISAVPLTSSIIELSLRGGAAYLLANSWGYWGICCASPICWVAACFFTAGCYFYIISNLKDSEYLIS</sequence>
<feature type="transmembrane region" description="Helical" evidence="7">
    <location>
        <begin position="354"/>
        <end position="373"/>
    </location>
</feature>
<evidence type="ECO:0000256" key="1">
    <source>
        <dbReference type="ARBA" id="ARBA00004651"/>
    </source>
</evidence>
<evidence type="ECO:0000256" key="2">
    <source>
        <dbReference type="ARBA" id="ARBA00022448"/>
    </source>
</evidence>
<feature type="transmembrane region" description="Helical" evidence="7">
    <location>
        <begin position="278"/>
        <end position="296"/>
    </location>
</feature>
<feature type="transmembrane region" description="Helical" evidence="7">
    <location>
        <begin position="96"/>
        <end position="119"/>
    </location>
</feature>
<dbReference type="EMBL" id="JABAFG010000007">
    <property type="protein sequence ID" value="NME28079.1"/>
    <property type="molecule type" value="Genomic_DNA"/>
</dbReference>
<reference evidence="8 11" key="2">
    <citation type="submission" date="2024-10" db="EMBL/GenBank/DDBJ databases">
        <authorList>
            <person name="Sang B.-I."/>
            <person name="Prabhaharan D."/>
        </authorList>
    </citation>
    <scope>NUCLEOTIDE SEQUENCE [LARGE SCALE GENOMIC DNA]</scope>
    <source>
        <strain evidence="8 11">MH</strain>
    </source>
</reference>
<dbReference type="PANTHER" id="PTHR43549">
    <property type="entry name" value="MULTIDRUG RESISTANCE PROTEIN YPNP-RELATED"/>
    <property type="match status" value="1"/>
</dbReference>
<keyword evidence="2" id="KW-0813">Transport</keyword>
<dbReference type="AlphaFoldDB" id="A0A848BYL0"/>
<accession>A0A848BYL0</accession>
<gene>
    <name evidence="8" type="ORF">ACGTZG_10420</name>
    <name evidence="9" type="ORF">HF872_05510</name>
</gene>
<dbReference type="CDD" id="cd13138">
    <property type="entry name" value="MATE_yoeA_like"/>
    <property type="match status" value="1"/>
</dbReference>
<feature type="transmembrane region" description="Helical" evidence="7">
    <location>
        <begin position="131"/>
        <end position="151"/>
    </location>
</feature>
<feature type="transmembrane region" description="Helical" evidence="7">
    <location>
        <begin position="316"/>
        <end position="334"/>
    </location>
</feature>
<dbReference type="Proteomes" id="UP001605989">
    <property type="component" value="Unassembled WGS sequence"/>
</dbReference>
<evidence type="ECO:0000256" key="7">
    <source>
        <dbReference type="SAM" id="Phobius"/>
    </source>
</evidence>
<dbReference type="GO" id="GO:0042910">
    <property type="term" value="F:xenobiotic transmembrane transporter activity"/>
    <property type="evidence" value="ECO:0007669"/>
    <property type="project" value="InterPro"/>
</dbReference>
<name>A0A848BYL0_9FIRM</name>
<proteinExistence type="predicted"/>
<evidence type="ECO:0000313" key="10">
    <source>
        <dbReference type="Proteomes" id="UP000591071"/>
    </source>
</evidence>
<dbReference type="OrthoDB" id="9776324at2"/>
<evidence type="ECO:0000256" key="6">
    <source>
        <dbReference type="ARBA" id="ARBA00023136"/>
    </source>
</evidence>
<evidence type="ECO:0000256" key="4">
    <source>
        <dbReference type="ARBA" id="ARBA00022692"/>
    </source>
</evidence>
<keyword evidence="3" id="KW-1003">Cell membrane</keyword>
<keyword evidence="11" id="KW-1185">Reference proteome</keyword>
<dbReference type="EMBL" id="JBIEKR010000008">
    <property type="protein sequence ID" value="MFG6273605.1"/>
    <property type="molecule type" value="Genomic_DNA"/>
</dbReference>
<dbReference type="NCBIfam" id="TIGR00797">
    <property type="entry name" value="matE"/>
    <property type="match status" value="1"/>
</dbReference>
<protein>
    <submittedName>
        <fullName evidence="9">MATE family efflux transporter</fullName>
    </submittedName>
</protein>
<feature type="transmembrane region" description="Helical" evidence="7">
    <location>
        <begin position="163"/>
        <end position="189"/>
    </location>
</feature>
<dbReference type="PIRSF" id="PIRSF006603">
    <property type="entry name" value="DinF"/>
    <property type="match status" value="1"/>
</dbReference>
<dbReference type="Pfam" id="PF01554">
    <property type="entry name" value="MatE"/>
    <property type="match status" value="2"/>
</dbReference>
<feature type="transmembrane region" description="Helical" evidence="7">
    <location>
        <begin position="237"/>
        <end position="258"/>
    </location>
</feature>
<keyword evidence="6 7" id="KW-0472">Membrane</keyword>
<feature type="transmembrane region" description="Helical" evidence="7">
    <location>
        <begin position="43"/>
        <end position="75"/>
    </location>
</feature>
<comment type="subcellular location">
    <subcellularLocation>
        <location evidence="1">Cell membrane</location>
        <topology evidence="1">Multi-pass membrane protein</topology>
    </subcellularLocation>
</comment>
<evidence type="ECO:0000256" key="5">
    <source>
        <dbReference type="ARBA" id="ARBA00022989"/>
    </source>
</evidence>
<evidence type="ECO:0000256" key="3">
    <source>
        <dbReference type="ARBA" id="ARBA00022475"/>
    </source>
</evidence>
<dbReference type="InterPro" id="IPR002528">
    <property type="entry name" value="MATE_fam"/>
</dbReference>
<organism evidence="9 10">
    <name type="scientific">Megasphaera hexanoica</name>
    <dbReference type="NCBI Taxonomy" id="1675036"/>
    <lineage>
        <taxon>Bacteria</taxon>
        <taxon>Bacillati</taxon>
        <taxon>Bacillota</taxon>
        <taxon>Negativicutes</taxon>
        <taxon>Veillonellales</taxon>
        <taxon>Veillonellaceae</taxon>
        <taxon>Megasphaera</taxon>
    </lineage>
</organism>